<dbReference type="EC" id="3.4.21.53" evidence="9 10"/>
<dbReference type="PRINTS" id="PR00830">
    <property type="entry name" value="ENDOLAPTASE"/>
</dbReference>
<keyword evidence="2 9" id="KW-0963">Cytoplasm</keyword>
<evidence type="ECO:0000259" key="17">
    <source>
        <dbReference type="PROSITE" id="PS51787"/>
    </source>
</evidence>
<comment type="function">
    <text evidence="9">ATP-dependent serine protease that mediates the selective degradation of mutant and abnormal proteins as well as certain short-lived regulatory proteins. Required for cellular homeostasis and for survival from DNA damage and developmental changes induced by stress. Degrades polypeptides processively to yield small peptide fragments that are 5 to 10 amino acids long. Binds to DNA in a double-stranded, site-specific manner.</text>
</comment>
<dbReference type="Gene3D" id="1.20.5.5270">
    <property type="match status" value="1"/>
</dbReference>
<accession>A0A9D1JF02</accession>
<dbReference type="SMART" id="SM00464">
    <property type="entry name" value="LON"/>
    <property type="match status" value="1"/>
</dbReference>
<protein>
    <recommendedName>
        <fullName evidence="9 10">Lon protease</fullName>
        <ecNumber evidence="9 10">3.4.21.53</ecNumber>
    </recommendedName>
    <alternativeName>
        <fullName evidence="9">ATP-dependent protease La</fullName>
    </alternativeName>
</protein>
<comment type="similarity">
    <text evidence="9 10 13 14">Belongs to the peptidase S16 family.</text>
</comment>
<dbReference type="GO" id="GO:0006515">
    <property type="term" value="P:protein quality control for misfolded or incompletely synthesized proteins"/>
    <property type="evidence" value="ECO:0007669"/>
    <property type="project" value="UniProtKB-UniRule"/>
</dbReference>
<dbReference type="GO" id="GO:0005524">
    <property type="term" value="F:ATP binding"/>
    <property type="evidence" value="ECO:0007669"/>
    <property type="project" value="UniProtKB-UniRule"/>
</dbReference>
<dbReference type="InterPro" id="IPR027065">
    <property type="entry name" value="Lon_Prtase"/>
</dbReference>
<evidence type="ECO:0000256" key="3">
    <source>
        <dbReference type="ARBA" id="ARBA00022670"/>
    </source>
</evidence>
<dbReference type="InterPro" id="IPR003959">
    <property type="entry name" value="ATPase_AAA_core"/>
</dbReference>
<dbReference type="Gene3D" id="1.10.8.60">
    <property type="match status" value="1"/>
</dbReference>
<dbReference type="Gene3D" id="1.20.58.1480">
    <property type="match status" value="1"/>
</dbReference>
<evidence type="ECO:0000256" key="1">
    <source>
        <dbReference type="ARBA" id="ARBA00004496"/>
    </source>
</evidence>
<evidence type="ECO:0000256" key="2">
    <source>
        <dbReference type="ARBA" id="ARBA00022490"/>
    </source>
</evidence>
<keyword evidence="7 9" id="KW-0067">ATP-binding</keyword>
<evidence type="ECO:0000256" key="14">
    <source>
        <dbReference type="RuleBase" id="RU000591"/>
    </source>
</evidence>
<comment type="subunit">
    <text evidence="9 10">Homohexamer. Organized in a ring with a central cavity.</text>
</comment>
<comment type="catalytic activity">
    <reaction evidence="9 10 13">
        <text>Hydrolysis of proteins in presence of ATP.</text>
        <dbReference type="EC" id="3.4.21.53"/>
    </reaction>
</comment>
<evidence type="ECO:0000256" key="9">
    <source>
        <dbReference type="HAMAP-Rule" id="MF_01973"/>
    </source>
</evidence>
<dbReference type="Gene3D" id="3.30.230.10">
    <property type="match status" value="1"/>
</dbReference>
<gene>
    <name evidence="9 18" type="primary">lon</name>
    <name evidence="18" type="ORF">IAB98_02180</name>
</gene>
<dbReference type="InterPro" id="IPR027417">
    <property type="entry name" value="P-loop_NTPase"/>
</dbReference>
<feature type="domain" description="Lon proteolytic" evidence="16">
    <location>
        <begin position="590"/>
        <end position="771"/>
    </location>
</feature>
<dbReference type="InterPro" id="IPR004815">
    <property type="entry name" value="Lon_bac/euk-typ"/>
</dbReference>
<dbReference type="InterPro" id="IPR027543">
    <property type="entry name" value="Lon_bac"/>
</dbReference>
<dbReference type="InterPro" id="IPR020568">
    <property type="entry name" value="Ribosomal_Su5_D2-typ_SF"/>
</dbReference>
<dbReference type="PANTHER" id="PTHR10046">
    <property type="entry name" value="ATP DEPENDENT LON PROTEASE FAMILY MEMBER"/>
    <property type="match status" value="1"/>
</dbReference>
<proteinExistence type="evidence at transcript level"/>
<evidence type="ECO:0000256" key="13">
    <source>
        <dbReference type="PROSITE-ProRule" id="PRU01122"/>
    </source>
</evidence>
<evidence type="ECO:0000256" key="4">
    <source>
        <dbReference type="ARBA" id="ARBA00022741"/>
    </source>
</evidence>
<dbReference type="InterPro" id="IPR008268">
    <property type="entry name" value="Peptidase_S16_AS"/>
</dbReference>
<evidence type="ECO:0000256" key="11">
    <source>
        <dbReference type="PIRSR" id="PIRSR001174-1"/>
    </source>
</evidence>
<dbReference type="GO" id="GO:0005737">
    <property type="term" value="C:cytoplasm"/>
    <property type="evidence" value="ECO:0007669"/>
    <property type="project" value="UniProtKB-SubCell"/>
</dbReference>
<dbReference type="PROSITE" id="PS51786">
    <property type="entry name" value="LON_PROTEOLYTIC"/>
    <property type="match status" value="1"/>
</dbReference>
<dbReference type="InterPro" id="IPR014721">
    <property type="entry name" value="Ribsml_uS5_D2-typ_fold_subgr"/>
</dbReference>
<feature type="active site" evidence="9 11">
    <location>
        <position position="720"/>
    </location>
</feature>
<dbReference type="SUPFAM" id="SSF54211">
    <property type="entry name" value="Ribosomal protein S5 domain 2-like"/>
    <property type="match status" value="1"/>
</dbReference>
<feature type="domain" description="Lon N-terminal" evidence="17">
    <location>
        <begin position="8"/>
        <end position="203"/>
    </location>
</feature>
<evidence type="ECO:0000259" key="16">
    <source>
        <dbReference type="PROSITE" id="PS51786"/>
    </source>
</evidence>
<evidence type="ECO:0000256" key="7">
    <source>
        <dbReference type="ARBA" id="ARBA00022840"/>
    </source>
</evidence>
<dbReference type="PROSITE" id="PS01046">
    <property type="entry name" value="LON_SER"/>
    <property type="match status" value="1"/>
</dbReference>
<dbReference type="AlphaFoldDB" id="A0A9D1JF02"/>
<evidence type="ECO:0000256" key="12">
    <source>
        <dbReference type="PIRSR" id="PIRSR001174-2"/>
    </source>
</evidence>
<dbReference type="GO" id="GO:0043565">
    <property type="term" value="F:sequence-specific DNA binding"/>
    <property type="evidence" value="ECO:0007669"/>
    <property type="project" value="UniProtKB-UniRule"/>
</dbReference>
<dbReference type="Pfam" id="PF00004">
    <property type="entry name" value="AAA"/>
    <property type="match status" value="1"/>
</dbReference>
<dbReference type="SUPFAM" id="SSF88697">
    <property type="entry name" value="PUA domain-like"/>
    <property type="match status" value="1"/>
</dbReference>
<dbReference type="InterPro" id="IPR046336">
    <property type="entry name" value="Lon_prtase_N_sf"/>
</dbReference>
<dbReference type="InterPro" id="IPR015947">
    <property type="entry name" value="PUA-like_sf"/>
</dbReference>
<dbReference type="Pfam" id="PF02190">
    <property type="entry name" value="LON_substr_bdg"/>
    <property type="match status" value="1"/>
</dbReference>
<dbReference type="InterPro" id="IPR003593">
    <property type="entry name" value="AAA+_ATPase"/>
</dbReference>
<reference evidence="18" key="2">
    <citation type="journal article" date="2021" name="PeerJ">
        <title>Extensive microbial diversity within the chicken gut microbiome revealed by metagenomics and culture.</title>
        <authorList>
            <person name="Gilroy R."/>
            <person name="Ravi A."/>
            <person name="Getino M."/>
            <person name="Pursley I."/>
            <person name="Horton D.L."/>
            <person name="Alikhan N.F."/>
            <person name="Baker D."/>
            <person name="Gharbi K."/>
            <person name="Hall N."/>
            <person name="Watson M."/>
            <person name="Adriaenssens E.M."/>
            <person name="Foster-Nyarko E."/>
            <person name="Jarju S."/>
            <person name="Secka A."/>
            <person name="Antonio M."/>
            <person name="Oren A."/>
            <person name="Chaudhuri R.R."/>
            <person name="La Ragione R."/>
            <person name="Hildebrand F."/>
            <person name="Pallen M.J."/>
        </authorList>
    </citation>
    <scope>NUCLEOTIDE SEQUENCE</scope>
    <source>
        <strain evidence="18">ChiSxjej1B13-7041</strain>
    </source>
</reference>
<dbReference type="PROSITE" id="PS51787">
    <property type="entry name" value="LON_N"/>
    <property type="match status" value="1"/>
</dbReference>
<feature type="active site" evidence="9 11">
    <location>
        <position position="677"/>
    </location>
</feature>
<keyword evidence="15" id="KW-0175">Coiled coil</keyword>
<evidence type="ECO:0000313" key="18">
    <source>
        <dbReference type="EMBL" id="HIR92215.1"/>
    </source>
</evidence>
<keyword evidence="6 9" id="KW-0720">Serine protease</keyword>
<dbReference type="Gene3D" id="2.30.130.40">
    <property type="entry name" value="LON domain-like"/>
    <property type="match status" value="1"/>
</dbReference>
<dbReference type="Pfam" id="PF22667">
    <property type="entry name" value="Lon_lid"/>
    <property type="match status" value="1"/>
</dbReference>
<comment type="induction">
    <text evidence="9">By heat shock.</text>
</comment>
<organism evidence="18 19">
    <name type="scientific">Candidatus Egerieimonas intestinavium</name>
    <dbReference type="NCBI Taxonomy" id="2840777"/>
    <lineage>
        <taxon>Bacteria</taxon>
        <taxon>Bacillati</taxon>
        <taxon>Bacillota</taxon>
        <taxon>Clostridia</taxon>
        <taxon>Lachnospirales</taxon>
        <taxon>Lachnospiraceae</taxon>
        <taxon>Lachnospiraceae incertae sedis</taxon>
        <taxon>Candidatus Egerieimonas</taxon>
    </lineage>
</organism>
<dbReference type="GO" id="GO:0004176">
    <property type="term" value="F:ATP-dependent peptidase activity"/>
    <property type="evidence" value="ECO:0007669"/>
    <property type="project" value="UniProtKB-UniRule"/>
</dbReference>
<dbReference type="HAMAP" id="MF_01973">
    <property type="entry name" value="lon_bact"/>
    <property type="match status" value="1"/>
</dbReference>
<dbReference type="InterPro" id="IPR054594">
    <property type="entry name" value="Lon_lid"/>
</dbReference>
<feature type="binding site" evidence="9 12">
    <location>
        <begin position="354"/>
        <end position="361"/>
    </location>
    <ligand>
        <name>ATP</name>
        <dbReference type="ChEBI" id="CHEBI:30616"/>
    </ligand>
</feature>
<dbReference type="InterPro" id="IPR008269">
    <property type="entry name" value="Lon_proteolytic"/>
</dbReference>
<dbReference type="CDD" id="cd19500">
    <property type="entry name" value="RecA-like_Lon"/>
    <property type="match status" value="1"/>
</dbReference>
<evidence type="ECO:0000256" key="15">
    <source>
        <dbReference type="SAM" id="Coils"/>
    </source>
</evidence>
<dbReference type="PIRSF" id="PIRSF001174">
    <property type="entry name" value="Lon_proteas"/>
    <property type="match status" value="1"/>
</dbReference>
<evidence type="ECO:0000256" key="5">
    <source>
        <dbReference type="ARBA" id="ARBA00022801"/>
    </source>
</evidence>
<feature type="coiled-coil region" evidence="15">
    <location>
        <begin position="252"/>
        <end position="279"/>
    </location>
</feature>
<dbReference type="Pfam" id="PF05362">
    <property type="entry name" value="Lon_C"/>
    <property type="match status" value="1"/>
</dbReference>
<dbReference type="InterPro" id="IPR003111">
    <property type="entry name" value="Lon_prtase_N"/>
</dbReference>
<keyword evidence="5 9" id="KW-0378">Hydrolase</keyword>
<evidence type="ECO:0000256" key="10">
    <source>
        <dbReference type="PIRNR" id="PIRNR001174"/>
    </source>
</evidence>
<reference evidence="18" key="1">
    <citation type="submission" date="2020-10" db="EMBL/GenBank/DDBJ databases">
        <authorList>
            <person name="Gilroy R."/>
        </authorList>
    </citation>
    <scope>NUCLEOTIDE SEQUENCE</scope>
    <source>
        <strain evidence="18">ChiSxjej1B13-7041</strain>
    </source>
</reference>
<dbReference type="EMBL" id="DVHU01000020">
    <property type="protein sequence ID" value="HIR92215.1"/>
    <property type="molecule type" value="Genomic_DNA"/>
</dbReference>
<evidence type="ECO:0000313" key="19">
    <source>
        <dbReference type="Proteomes" id="UP000886841"/>
    </source>
</evidence>
<dbReference type="NCBIfam" id="TIGR00763">
    <property type="entry name" value="lon"/>
    <property type="match status" value="1"/>
</dbReference>
<dbReference type="Proteomes" id="UP000886841">
    <property type="component" value="Unassembled WGS sequence"/>
</dbReference>
<comment type="subcellular location">
    <subcellularLocation>
        <location evidence="1 9 10">Cytoplasm</location>
    </subcellularLocation>
</comment>
<dbReference type="SMART" id="SM00382">
    <property type="entry name" value="AAA"/>
    <property type="match status" value="1"/>
</dbReference>
<evidence type="ECO:0000256" key="6">
    <source>
        <dbReference type="ARBA" id="ARBA00022825"/>
    </source>
</evidence>
<dbReference type="Gene3D" id="3.40.50.300">
    <property type="entry name" value="P-loop containing nucleotide triphosphate hydrolases"/>
    <property type="match status" value="1"/>
</dbReference>
<name>A0A9D1JF02_9FIRM</name>
<dbReference type="SUPFAM" id="SSF52540">
    <property type="entry name" value="P-loop containing nucleoside triphosphate hydrolases"/>
    <property type="match status" value="1"/>
</dbReference>
<keyword evidence="8 9" id="KW-0346">Stress response</keyword>
<keyword evidence="4 9" id="KW-0547">Nucleotide-binding</keyword>
<keyword evidence="3 9" id="KW-0645">Protease</keyword>
<evidence type="ECO:0000256" key="8">
    <source>
        <dbReference type="ARBA" id="ARBA00023016"/>
    </source>
</evidence>
<sequence length="778" mass="87577">MNNLRKVLPAMALRATTILPDMIVHFDINRSKSVRAMEEAVQEEQDIFLVTQLDPQVEDPGADQLYAMGCIARVKQIVKLPKGMMRILVEGLERAELVRLTDQEEYLEAEVEIPENSGESLPANVQEAMLRSLKEIFLAYCQENPKVSRELSAQFLGLEDVERLVDQISINLPLEYEQRQKLLEASDLSERYELLGSILANETEIFQIRADIQRKVQERVDKGQREYILREQLKLIREELGDDTSMLDADKFAEAVEKLQASQEVKDKIREEIRRFKNVGYNSSESAVIRGYIETLLSLPWDKESQDNEDLKRAREILDQDHYGLKKVKERVLEYLAVRTLTGKGQGPILCLVGPPGTGKTSIARSIARALEKKYVRICLGGVRDEAEIRGHRRTYVGAMAGRLVQGLQQVKVKNPLMLLDEIDKVSSDYKGDTSSALLEVLDSEQNSHFVDHYVEIPLDLSQVLFIATANDLGTIPRPLLDRMEIIEVSSYTENEKEHIAQEHLIPKQMEANGLKKGQLIIRREALQQVISGYTREAGVRTLERRIGEICRKAARKVLEEDRKRVPVTEKNLEEFLGKIRYHFRKANTSDEVGIVRGLAWTSVGGDTLQIEVNLLPGKGEFQLTGQLGDVMKESARAGISYIRSVAERYGIKKEFFNKHDIHIHIPAGAVPKDGPSAGITMATAMLSAITGIPVRADLAMTGEITLRGRVLPIGGLKEKLLAAKKAGIHTVLVPDENRPDVEEIESEITEGLELVFVKQMDEVLEQALAERKETDGN</sequence>
<dbReference type="GO" id="GO:0016887">
    <property type="term" value="F:ATP hydrolysis activity"/>
    <property type="evidence" value="ECO:0007669"/>
    <property type="project" value="UniProtKB-UniRule"/>
</dbReference>
<comment type="caution">
    <text evidence="18">The sequence shown here is derived from an EMBL/GenBank/DDBJ whole genome shotgun (WGS) entry which is preliminary data.</text>
</comment>
<dbReference type="GO" id="GO:0034605">
    <property type="term" value="P:cellular response to heat"/>
    <property type="evidence" value="ECO:0007669"/>
    <property type="project" value="UniProtKB-UniRule"/>
</dbReference>
<dbReference type="FunFam" id="3.40.50.300:FF:000382">
    <property type="entry name" value="Lon protease homolog 2, peroxisomal"/>
    <property type="match status" value="1"/>
</dbReference>
<dbReference type="GO" id="GO:0004252">
    <property type="term" value="F:serine-type endopeptidase activity"/>
    <property type="evidence" value="ECO:0007669"/>
    <property type="project" value="UniProtKB-UniRule"/>
</dbReference>